<proteinExistence type="predicted"/>
<dbReference type="InterPro" id="IPR017440">
    <property type="entry name" value="Cit_synth/succinyl-CoA_lig_AS"/>
</dbReference>
<dbReference type="InterPro" id="IPR016102">
    <property type="entry name" value="Succinyl-CoA_synth-like"/>
</dbReference>
<dbReference type="PANTHER" id="PTHR11117">
    <property type="entry name" value="SUCCINYL-COA LIGASE SUBUNIT ALPHA"/>
    <property type="match status" value="1"/>
</dbReference>
<dbReference type="GO" id="GO:0004775">
    <property type="term" value="F:succinate-CoA ligase (ADP-forming) activity"/>
    <property type="evidence" value="ECO:0007669"/>
    <property type="project" value="TreeGrafter"/>
</dbReference>
<dbReference type="PANTHER" id="PTHR11117:SF2">
    <property type="entry name" value="SUCCINATE--COA LIGASE [ADP_GDP-FORMING] SUBUNIT ALPHA, MITOCHONDRIAL"/>
    <property type="match status" value="1"/>
</dbReference>
<sequence length="56" mass="5471">AGRTAPKGRTMGHAGAVVSGGKGGAEDKIAAMEDAGIRVSPSPAQLGKTLVELLKG</sequence>
<dbReference type="Gene3D" id="3.40.50.261">
    <property type="entry name" value="Succinyl-CoA synthetase domains"/>
    <property type="match status" value="1"/>
</dbReference>
<comment type="caution">
    <text evidence="3">The sequence shown here is derived from an EMBL/GenBank/DDBJ whole genome shotgun (WGS) entry which is preliminary data.</text>
</comment>
<dbReference type="SUPFAM" id="SSF52210">
    <property type="entry name" value="Succinyl-CoA synthetase domains"/>
    <property type="match status" value="1"/>
</dbReference>
<evidence type="ECO:0000313" key="5">
    <source>
        <dbReference type="Proteomes" id="UP000885680"/>
    </source>
</evidence>
<feature type="region of interest" description="Disordered" evidence="2">
    <location>
        <begin position="1"/>
        <end position="24"/>
    </location>
</feature>
<dbReference type="Proteomes" id="UP000885680">
    <property type="component" value="Unassembled WGS sequence"/>
</dbReference>
<reference evidence="3" key="1">
    <citation type="journal article" date="2020" name="mSystems">
        <title>Genome- and Community-Level Interaction Insights into Carbon Utilization and Element Cycling Functions of Hydrothermarchaeota in Hydrothermal Sediment.</title>
        <authorList>
            <person name="Zhou Z."/>
            <person name="Liu Y."/>
            <person name="Xu W."/>
            <person name="Pan J."/>
            <person name="Luo Z.H."/>
            <person name="Li M."/>
        </authorList>
    </citation>
    <scope>NUCLEOTIDE SEQUENCE</scope>
    <source>
        <strain evidence="3">HyVt-347</strain>
    </source>
</reference>
<dbReference type="GO" id="GO:0006099">
    <property type="term" value="P:tricarboxylic acid cycle"/>
    <property type="evidence" value="ECO:0007669"/>
    <property type="project" value="UniProtKB-KW"/>
</dbReference>
<dbReference type="EMBL" id="DRGN01000202">
    <property type="protein sequence ID" value="HEU01521.1"/>
    <property type="molecule type" value="Genomic_DNA"/>
</dbReference>
<organism evidence="3 5">
    <name type="scientific">Aurantimonas coralicida</name>
    <dbReference type="NCBI Taxonomy" id="182270"/>
    <lineage>
        <taxon>Bacteria</taxon>
        <taxon>Pseudomonadati</taxon>
        <taxon>Pseudomonadota</taxon>
        <taxon>Alphaproteobacteria</taxon>
        <taxon>Hyphomicrobiales</taxon>
        <taxon>Aurantimonadaceae</taxon>
        <taxon>Aurantimonas</taxon>
    </lineage>
</organism>
<evidence type="ECO:0000313" key="4">
    <source>
        <dbReference type="EMBL" id="HEU01709.1"/>
    </source>
</evidence>
<protein>
    <submittedName>
        <fullName evidence="3">Succinate--CoA ligase subunit alpha</fullName>
    </submittedName>
</protein>
<feature type="non-terminal residue" evidence="3">
    <location>
        <position position="1"/>
    </location>
</feature>
<dbReference type="AlphaFoldDB" id="A0A7C1RTK0"/>
<evidence type="ECO:0000313" key="3">
    <source>
        <dbReference type="EMBL" id="HEU01521.1"/>
    </source>
</evidence>
<dbReference type="GO" id="GO:0009361">
    <property type="term" value="C:succinate-CoA ligase complex (ADP-forming)"/>
    <property type="evidence" value="ECO:0007669"/>
    <property type="project" value="TreeGrafter"/>
</dbReference>
<dbReference type="EMBL" id="DRGN01000217">
    <property type="protein sequence ID" value="HEU01709.1"/>
    <property type="molecule type" value="Genomic_DNA"/>
</dbReference>
<dbReference type="GO" id="GO:0004776">
    <property type="term" value="F:succinate-CoA ligase (GDP-forming) activity"/>
    <property type="evidence" value="ECO:0007669"/>
    <property type="project" value="TreeGrafter"/>
</dbReference>
<keyword evidence="3" id="KW-0436">Ligase</keyword>
<keyword evidence="1" id="KW-0816">Tricarboxylic acid cycle</keyword>
<gene>
    <name evidence="3" type="ORF">ENH89_14515</name>
    <name evidence="4" type="ORF">ENH89_15565</name>
</gene>
<evidence type="ECO:0000256" key="2">
    <source>
        <dbReference type="SAM" id="MobiDB-lite"/>
    </source>
</evidence>
<accession>A0A7C1RTK0</accession>
<dbReference type="PROSITE" id="PS00399">
    <property type="entry name" value="SUCCINYL_COA_LIG_2"/>
    <property type="match status" value="1"/>
</dbReference>
<evidence type="ECO:0000256" key="1">
    <source>
        <dbReference type="ARBA" id="ARBA00022532"/>
    </source>
</evidence>
<name>A0A7C1RTK0_9HYPH</name>